<name>A0ABQ2L6C3_9PROT</name>
<accession>A0ABQ2L6C3</accession>
<proteinExistence type="predicted"/>
<dbReference type="Gene3D" id="3.40.630.30">
    <property type="match status" value="1"/>
</dbReference>
<dbReference type="PANTHER" id="PTHR36174:SF1">
    <property type="entry name" value="LIPID II:GLYCINE GLYCYLTRANSFERASE"/>
    <property type="match status" value="1"/>
</dbReference>
<protein>
    <submittedName>
        <fullName evidence="2">Peptidoglycan bridge formation protein FemAB</fullName>
    </submittedName>
</protein>
<dbReference type="PANTHER" id="PTHR36174">
    <property type="entry name" value="LIPID II:GLYCINE GLYCYLTRANSFERASE"/>
    <property type="match status" value="1"/>
</dbReference>
<dbReference type="SUPFAM" id="SSF55729">
    <property type="entry name" value="Acyl-CoA N-acyltransferases (Nat)"/>
    <property type="match status" value="2"/>
</dbReference>
<sequence length="350" mass="39291">MHGMQAIKLSTLTDDRHDQWDRFVRSHSDGTFFHLSGWRTVMHRAFGHETHFLIAERDGVILGVLPLVHLKSRLFGSSLVSTAFCVVGGPLVTDPAALAALDDAATTLAQKLGVGHLEYRLRAPLHDDDHHWERCSDLYVTFQKEISAKDDDNLKAIPRKQRAMVRKGIKLGLAGEETADPDALHGIYAQSVHNLGTPVFSQMYFRVLKEVFGDQCELLLIKSAAETVAGVMSFRYNGVVLPYYGGGSMAARAVAGNDFMYWEVMRRAAARGDRIFDFGRSKCGTGSYNFKKYWGFEPEPLHYEYRLIAAKSVPENNPLNPKYRLAIKAWQKMPLWLANKMGPFLSRSLG</sequence>
<dbReference type="InterPro" id="IPR038740">
    <property type="entry name" value="BioF2-like_GNAT_dom"/>
</dbReference>
<dbReference type="NCBIfam" id="TIGR03019">
    <property type="entry name" value="pepcterm_femAB"/>
    <property type="match status" value="1"/>
</dbReference>
<dbReference type="InterPro" id="IPR016181">
    <property type="entry name" value="Acyl_CoA_acyltransferase"/>
</dbReference>
<organism evidence="2 3">
    <name type="scientific">Iodidimonas muriae</name>
    <dbReference type="NCBI Taxonomy" id="261467"/>
    <lineage>
        <taxon>Bacteria</taxon>
        <taxon>Pseudomonadati</taxon>
        <taxon>Pseudomonadota</taxon>
        <taxon>Alphaproteobacteria</taxon>
        <taxon>Iodidimonadales</taxon>
        <taxon>Iodidimonadaceae</taxon>
        <taxon>Iodidimonas</taxon>
    </lineage>
</organism>
<feature type="domain" description="BioF2-like acetyltransferase" evidence="1">
    <location>
        <begin position="159"/>
        <end position="292"/>
    </location>
</feature>
<dbReference type="Proteomes" id="UP000602381">
    <property type="component" value="Unassembled WGS sequence"/>
</dbReference>
<dbReference type="InterPro" id="IPR050644">
    <property type="entry name" value="PG_Glycine_Bridge_Synth"/>
</dbReference>
<dbReference type="InterPro" id="IPR017469">
    <property type="entry name" value="PEP-CTERM_FemAB-rel"/>
</dbReference>
<comment type="caution">
    <text evidence="2">The sequence shown here is derived from an EMBL/GenBank/DDBJ whole genome shotgun (WGS) entry which is preliminary data.</text>
</comment>
<evidence type="ECO:0000313" key="3">
    <source>
        <dbReference type="Proteomes" id="UP000602381"/>
    </source>
</evidence>
<evidence type="ECO:0000259" key="1">
    <source>
        <dbReference type="Pfam" id="PF13480"/>
    </source>
</evidence>
<reference evidence="3" key="1">
    <citation type="journal article" date="2019" name="Int. J. Syst. Evol. Microbiol.">
        <title>The Global Catalogue of Microorganisms (GCM) 10K type strain sequencing project: providing services to taxonomists for standard genome sequencing and annotation.</title>
        <authorList>
            <consortium name="The Broad Institute Genomics Platform"/>
            <consortium name="The Broad Institute Genome Sequencing Center for Infectious Disease"/>
            <person name="Wu L."/>
            <person name="Ma J."/>
        </authorList>
    </citation>
    <scope>NUCLEOTIDE SEQUENCE [LARGE SCALE GENOMIC DNA]</scope>
    <source>
        <strain evidence="3">JCM 17843</strain>
    </source>
</reference>
<keyword evidence="3" id="KW-1185">Reference proteome</keyword>
<dbReference type="RefSeq" id="WP_188873327.1">
    <property type="nucleotide sequence ID" value="NZ_BMOV01000001.1"/>
</dbReference>
<gene>
    <name evidence="2" type="ORF">GCM10007972_01770</name>
</gene>
<evidence type="ECO:0000313" key="2">
    <source>
        <dbReference type="EMBL" id="GGO04902.1"/>
    </source>
</evidence>
<dbReference type="Pfam" id="PF13480">
    <property type="entry name" value="Acetyltransf_6"/>
    <property type="match status" value="1"/>
</dbReference>
<dbReference type="EMBL" id="BMOV01000001">
    <property type="protein sequence ID" value="GGO04902.1"/>
    <property type="molecule type" value="Genomic_DNA"/>
</dbReference>